<protein>
    <submittedName>
        <fullName evidence="1">Uncharacterized protein</fullName>
    </submittedName>
</protein>
<sequence length="93" mass="10181">MLASLNARSMIRKRCESSSIRVSVLLHSNTSEIKRSSLRSQSESGANVNDDDFFKAKRCVLEENTPSPSQVACKGMGEEVSAAGLRRHSLSHC</sequence>
<keyword evidence="2" id="KW-1185">Reference proteome</keyword>
<accession>A0A0H2RMG5</accession>
<name>A0A0H2RMG5_9AGAM</name>
<gene>
    <name evidence="1" type="ORF">SCHPADRAFT_904449</name>
</gene>
<evidence type="ECO:0000313" key="1">
    <source>
        <dbReference type="EMBL" id="KLO13145.1"/>
    </source>
</evidence>
<dbReference type="Proteomes" id="UP000053477">
    <property type="component" value="Unassembled WGS sequence"/>
</dbReference>
<dbReference type="EMBL" id="KQ085964">
    <property type="protein sequence ID" value="KLO13145.1"/>
    <property type="molecule type" value="Genomic_DNA"/>
</dbReference>
<proteinExistence type="predicted"/>
<reference evidence="1 2" key="1">
    <citation type="submission" date="2015-04" db="EMBL/GenBank/DDBJ databases">
        <title>Complete genome sequence of Schizopora paradoxa KUC8140, a cosmopolitan wood degrader in East Asia.</title>
        <authorList>
            <consortium name="DOE Joint Genome Institute"/>
            <person name="Min B."/>
            <person name="Park H."/>
            <person name="Jang Y."/>
            <person name="Kim J.-J."/>
            <person name="Kim K.H."/>
            <person name="Pangilinan J."/>
            <person name="Lipzen A."/>
            <person name="Riley R."/>
            <person name="Grigoriev I.V."/>
            <person name="Spatafora J.W."/>
            <person name="Choi I.-G."/>
        </authorList>
    </citation>
    <scope>NUCLEOTIDE SEQUENCE [LARGE SCALE GENOMIC DNA]</scope>
    <source>
        <strain evidence="1 2">KUC8140</strain>
    </source>
</reference>
<organism evidence="1 2">
    <name type="scientific">Schizopora paradoxa</name>
    <dbReference type="NCBI Taxonomy" id="27342"/>
    <lineage>
        <taxon>Eukaryota</taxon>
        <taxon>Fungi</taxon>
        <taxon>Dikarya</taxon>
        <taxon>Basidiomycota</taxon>
        <taxon>Agaricomycotina</taxon>
        <taxon>Agaricomycetes</taxon>
        <taxon>Hymenochaetales</taxon>
        <taxon>Schizoporaceae</taxon>
        <taxon>Schizopora</taxon>
    </lineage>
</organism>
<dbReference type="InParanoid" id="A0A0H2RMG5"/>
<evidence type="ECO:0000313" key="2">
    <source>
        <dbReference type="Proteomes" id="UP000053477"/>
    </source>
</evidence>
<dbReference type="AlphaFoldDB" id="A0A0H2RMG5"/>